<dbReference type="Pfam" id="PF02188">
    <property type="entry name" value="GoLoco"/>
    <property type="match status" value="2"/>
</dbReference>
<dbReference type="InterPro" id="IPR042168">
    <property type="entry name" value="Pcp2"/>
</dbReference>
<dbReference type="EMBL" id="JAHRIQ010095605">
    <property type="protein sequence ID" value="MEQ2252705.1"/>
    <property type="molecule type" value="Genomic_DNA"/>
</dbReference>
<dbReference type="Gene3D" id="1.25.40.10">
    <property type="entry name" value="Tetratricopeptide repeat domain"/>
    <property type="match status" value="2"/>
</dbReference>
<evidence type="ECO:0000256" key="1">
    <source>
        <dbReference type="SAM" id="MobiDB-lite"/>
    </source>
</evidence>
<feature type="compositionally biased region" description="Basic and acidic residues" evidence="1">
    <location>
        <begin position="577"/>
        <end position="587"/>
    </location>
</feature>
<reference evidence="2 3" key="1">
    <citation type="submission" date="2021-06" db="EMBL/GenBank/DDBJ databases">
        <authorList>
            <person name="Palmer J.M."/>
        </authorList>
    </citation>
    <scope>NUCLEOTIDE SEQUENCE [LARGE SCALE GENOMIC DNA]</scope>
    <source>
        <strain evidence="3">if_2019</strain>
        <tissue evidence="2">Muscle</tissue>
    </source>
</reference>
<gene>
    <name evidence="2" type="ORF">ILYODFUR_024570</name>
</gene>
<feature type="compositionally biased region" description="Basic and acidic residues" evidence="1">
    <location>
        <begin position="535"/>
        <end position="552"/>
    </location>
</feature>
<dbReference type="PANTHER" id="PTHR47503:SF1">
    <property type="entry name" value="PURKINJE CELL PROTEIN 2 HOMOLOG"/>
    <property type="match status" value="1"/>
</dbReference>
<feature type="compositionally biased region" description="Basic residues" evidence="1">
    <location>
        <begin position="512"/>
        <end position="529"/>
    </location>
</feature>
<dbReference type="PANTHER" id="PTHR47503">
    <property type="entry name" value="PURKINJE CELL PROTEIN 2"/>
    <property type="match status" value="1"/>
</dbReference>
<keyword evidence="3" id="KW-1185">Reference proteome</keyword>
<dbReference type="SMART" id="SM00390">
    <property type="entry name" value="GoLoco"/>
    <property type="match status" value="5"/>
</dbReference>
<evidence type="ECO:0000313" key="3">
    <source>
        <dbReference type="Proteomes" id="UP001482620"/>
    </source>
</evidence>
<feature type="region of interest" description="Disordered" evidence="1">
    <location>
        <begin position="511"/>
        <end position="611"/>
    </location>
</feature>
<dbReference type="Proteomes" id="UP001482620">
    <property type="component" value="Unassembled WGS sequence"/>
</dbReference>
<accession>A0ABV0V5R5</accession>
<dbReference type="InterPro" id="IPR003109">
    <property type="entry name" value="GoLoco_motif"/>
</dbReference>
<organism evidence="2 3">
    <name type="scientific">Ilyodon furcidens</name>
    <name type="common">goldbreast splitfin</name>
    <dbReference type="NCBI Taxonomy" id="33524"/>
    <lineage>
        <taxon>Eukaryota</taxon>
        <taxon>Metazoa</taxon>
        <taxon>Chordata</taxon>
        <taxon>Craniata</taxon>
        <taxon>Vertebrata</taxon>
        <taxon>Euteleostomi</taxon>
        <taxon>Actinopterygii</taxon>
        <taxon>Neopterygii</taxon>
        <taxon>Teleostei</taxon>
        <taxon>Neoteleostei</taxon>
        <taxon>Acanthomorphata</taxon>
        <taxon>Ovalentaria</taxon>
        <taxon>Atherinomorphae</taxon>
        <taxon>Cyprinodontiformes</taxon>
        <taxon>Goodeidae</taxon>
        <taxon>Ilyodon</taxon>
    </lineage>
</organism>
<evidence type="ECO:0000313" key="2">
    <source>
        <dbReference type="EMBL" id="MEQ2252705.1"/>
    </source>
</evidence>
<proteinExistence type="predicted"/>
<feature type="region of interest" description="Disordered" evidence="1">
    <location>
        <begin position="1"/>
        <end position="30"/>
    </location>
</feature>
<name>A0ABV0V5R5_9TELE</name>
<dbReference type="PROSITE" id="PS50877">
    <property type="entry name" value="GOLOCO"/>
    <property type="match status" value="3"/>
</dbReference>
<feature type="region of interest" description="Disordered" evidence="1">
    <location>
        <begin position="45"/>
        <end position="68"/>
    </location>
</feature>
<dbReference type="InterPro" id="IPR011990">
    <property type="entry name" value="TPR-like_helical_dom_sf"/>
</dbReference>
<comment type="caution">
    <text evidence="2">The sequence shown here is derived from an EMBL/GenBank/DDBJ whole genome shotgun (WGS) entry which is preliminary data.</text>
</comment>
<protein>
    <submittedName>
        <fullName evidence="2">Uncharacterized protein</fullName>
    </submittedName>
</protein>
<feature type="region of interest" description="Disordered" evidence="1">
    <location>
        <begin position="355"/>
        <end position="398"/>
    </location>
</feature>
<sequence length="611" mass="67493">MTSGGVHSKSENTDMEASDSNDDHGSEMLVCVTQSMPDIERRQLLAPENQLQVPSQRHRSSSLREESPEEQLKFFSVITHGQRGRIEDQRCNLDPSKDPDLLLKLLTQSGRLDDQRVSFSSLPVLKNKDGDSYGDSSYFFNLVSKVQGSRLDDQRCFLPECPWPEAQISQKNETLVPALGVVRSASFSTNSDINRPRNKEKQQCASNLTSQATPSPQLSLNTTPQDAEMLFNLLANVQGRRLDDQRMFLPSLPGIQNGGTTSTLTPAEMEARNLCNLVARVQSSALFNTDHQWQDLSTAEQEHFFETIRHAQSARMEEQRCYLQPCRSTAATPVHNGGPLNNELIGSKPIAFVNSESSSQAPPQHDQHSLLPGIGGKSEAKENARNPKANFSVSPPYIIVNEGTPSSSRKSYCRSSSHPQIANVDSSSTLALPMSASFTPETEVRMNQNSQAQMTLKVSLSITPQPGFKNGYEIPEVFLTLGAPGDNVVIPLSPVFGRPLSLDVNLVPKTYSKSRHTSPRKASPRKAHSRPSSPYREKEHPVISGPNEKEKLMAGPVSPEKESFFLNENMRTAQMHKATDVGPDKCKEVHKKGKEKVEQGKGKGARKKDNK</sequence>